<dbReference type="PANTHER" id="PTHR24180:SF45">
    <property type="entry name" value="POLY [ADP-RIBOSE] POLYMERASE TANKYRASE"/>
    <property type="match status" value="1"/>
</dbReference>
<evidence type="ECO:0000313" key="4">
    <source>
        <dbReference type="EMBL" id="EGU79298.1"/>
    </source>
</evidence>
<sequence>MRPTSPYHQVNELSLICSQPTGHGSPGRLDEELSMGADPNSQPEKARELLSAIEPGWDGQDPPPQFEQYGEQFQPPIYCAASHLKNSPKGKSEKAQMAFSLLRHGADLYQEFPQALYSPDRSSKPRAPFPGEDPPCTSFPEFPTEANSLDWEEENQHPHFSDDEVEGALPTTLPTTLSVILPTLPTTLPTLPGWGKAPLYSTMPKYGARHVIHAIIEDGGCLTPLIEYPGFLASLNFEHRDPQGRTLLLSACRSAAGADVRARTGFHEVHWNVENISPESKIYPSWDRVAGPTESDFSSPGMESLVDMFLRLGADPLAVDYQGKNVLHHLLVEVCNNDTGRFARLPMVRRSLRILGSTYPSLVNQPDKHGTYPLHAALRRMRLYPDPDYMPAVRLGEPLGCVQEILRMGADPRAKDGKGNTALHYLADDDLTGVWLGTGKRQIFYELLKDGCSQDINMPNNAGRTVAEFIFDDNGRMEDDKMGNHGECSRSHDEDFRNWQDVDHEVFTALDDAGIDWRAKTSESGNLLHLVARSGLSQERLIWRSQFLVDKGIDPAAPDADGWTARKIAEHYRLNKFRFYEELGKLERGGIEVEGQ</sequence>
<gene>
    <name evidence="4" type="ORF">FOXB_10196</name>
</gene>
<feature type="region of interest" description="Disordered" evidence="3">
    <location>
        <begin position="117"/>
        <end position="144"/>
    </location>
</feature>
<evidence type="ECO:0000256" key="2">
    <source>
        <dbReference type="ARBA" id="ARBA00023043"/>
    </source>
</evidence>
<keyword evidence="2" id="KW-0040">ANK repeat</keyword>
<dbReference type="SUPFAM" id="SSF48403">
    <property type="entry name" value="Ankyrin repeat"/>
    <property type="match status" value="1"/>
</dbReference>
<dbReference type="PANTHER" id="PTHR24180">
    <property type="entry name" value="CYCLIN-DEPENDENT KINASE INHIBITOR 2C-RELATED"/>
    <property type="match status" value="1"/>
</dbReference>
<accession>F9FUW5</accession>
<feature type="region of interest" description="Disordered" evidence="3">
    <location>
        <begin position="17"/>
        <end position="46"/>
    </location>
</feature>
<dbReference type="OrthoDB" id="21416at2759"/>
<evidence type="ECO:0000256" key="3">
    <source>
        <dbReference type="SAM" id="MobiDB-lite"/>
    </source>
</evidence>
<dbReference type="InterPro" id="IPR051637">
    <property type="entry name" value="Ank_repeat_dom-contain_49"/>
</dbReference>
<dbReference type="Gene3D" id="1.25.40.20">
    <property type="entry name" value="Ankyrin repeat-containing domain"/>
    <property type="match status" value="1"/>
</dbReference>
<proteinExistence type="predicted"/>
<name>F9FUW5_FUSOF</name>
<reference evidence="4" key="1">
    <citation type="journal article" date="2012" name="Mol. Plant Microbe Interact.">
        <title>A highly conserved effector in Fusarium oxysporum is required for full virulence on Arabidopsis.</title>
        <authorList>
            <person name="Thatcher L.F."/>
            <person name="Gardiner D.M."/>
            <person name="Kazan K."/>
            <person name="Manners J."/>
        </authorList>
    </citation>
    <scope>NUCLEOTIDE SEQUENCE [LARGE SCALE GENOMIC DNA]</scope>
    <source>
        <strain evidence="4">Fo5176</strain>
    </source>
</reference>
<dbReference type="STRING" id="660025.F9FUW5"/>
<dbReference type="AlphaFoldDB" id="F9FUW5"/>
<organism evidence="4">
    <name type="scientific">Fusarium oxysporum (strain Fo5176)</name>
    <name type="common">Fusarium vascular wilt</name>
    <dbReference type="NCBI Taxonomy" id="660025"/>
    <lineage>
        <taxon>Eukaryota</taxon>
        <taxon>Fungi</taxon>
        <taxon>Dikarya</taxon>
        <taxon>Ascomycota</taxon>
        <taxon>Pezizomycotina</taxon>
        <taxon>Sordariomycetes</taxon>
        <taxon>Hypocreomycetidae</taxon>
        <taxon>Hypocreales</taxon>
        <taxon>Nectriaceae</taxon>
        <taxon>Fusarium</taxon>
        <taxon>Fusarium oxysporum species complex</taxon>
    </lineage>
</organism>
<dbReference type="EMBL" id="AFQF01002691">
    <property type="protein sequence ID" value="EGU79298.1"/>
    <property type="molecule type" value="Genomic_DNA"/>
</dbReference>
<keyword evidence="1" id="KW-0677">Repeat</keyword>
<evidence type="ECO:0000256" key="1">
    <source>
        <dbReference type="ARBA" id="ARBA00022737"/>
    </source>
</evidence>
<protein>
    <submittedName>
        <fullName evidence="4">Uncharacterized protein</fullName>
    </submittedName>
</protein>
<comment type="caution">
    <text evidence="4">The sequence shown here is derived from an EMBL/GenBank/DDBJ whole genome shotgun (WGS) entry which is preliminary data.</text>
</comment>
<dbReference type="InterPro" id="IPR036770">
    <property type="entry name" value="Ankyrin_rpt-contain_sf"/>
</dbReference>